<gene>
    <name evidence="1" type="ORF">SAMN02982985_05770</name>
</gene>
<proteinExistence type="predicted"/>
<dbReference type="STRING" id="758825.SAMN02982985_05770"/>
<dbReference type="InterPro" id="IPR029058">
    <property type="entry name" value="AB_hydrolase_fold"/>
</dbReference>
<evidence type="ECO:0000313" key="2">
    <source>
        <dbReference type="Proteomes" id="UP000199470"/>
    </source>
</evidence>
<dbReference type="Gene3D" id="3.40.50.1820">
    <property type="entry name" value="alpha/beta hydrolase"/>
    <property type="match status" value="1"/>
</dbReference>
<dbReference type="OrthoDB" id="1491023at2"/>
<dbReference type="EMBL" id="FOTW01000048">
    <property type="protein sequence ID" value="SFM91547.1"/>
    <property type="molecule type" value="Genomic_DNA"/>
</dbReference>
<dbReference type="AlphaFoldDB" id="A0A1I4URB6"/>
<sequence>MPPSPLTYVNVGPHGTFKKSGDTHTTPADVDAIFTHLEEQKINKVVLHFHGGLVSETRGVGKAEVMRPVYEAAKCHPVSFVWETGLVETIKANLDSIEQTVLFRKMMFWAIKQAGKHLGVDVDSKGVGTEFSDLQIENELNKDFPFDQLRVGEGARGGAGAVSAANLAQVQTEIFAELEEDMLADAAFQNSLQAQHTGVNKQAVDALAPQADGNAKGLVTASAAALGLAKIVGRVLLRFIQRHDHGFYPTVVEEILRELYLADVGAWAWGGMKDAAREMWLANDDLGGEQQHVGRYLLERLAALQQRTGLSVDLVGHSAGSIAICHLLKTSATLATPLKVRNIVLLAPAARLELFHDEVVTKPERYQALRIYTMDDSHEARDRLVPGIYTRSLLYFISGVLEGGDDVPLVGMARYLFDNDTYRTDPLPALRVFLVDHPTHRLVLAKSSELAPAASNGLRCDAISHGGFDEEILTAQSLTYLLNQE</sequence>
<protein>
    <recommendedName>
        <fullName evidence="3">Alpha/beta hydrolase family protein</fullName>
    </recommendedName>
</protein>
<evidence type="ECO:0000313" key="1">
    <source>
        <dbReference type="EMBL" id="SFM91547.1"/>
    </source>
</evidence>
<accession>A0A1I4URB6</accession>
<organism evidence="1 2">
    <name type="scientific">Rugamonas rubra</name>
    <dbReference type="NCBI Taxonomy" id="758825"/>
    <lineage>
        <taxon>Bacteria</taxon>
        <taxon>Pseudomonadati</taxon>
        <taxon>Pseudomonadota</taxon>
        <taxon>Betaproteobacteria</taxon>
        <taxon>Burkholderiales</taxon>
        <taxon>Oxalobacteraceae</taxon>
        <taxon>Telluria group</taxon>
        <taxon>Rugamonas</taxon>
    </lineage>
</organism>
<evidence type="ECO:0008006" key="3">
    <source>
        <dbReference type="Google" id="ProtNLM"/>
    </source>
</evidence>
<keyword evidence="2" id="KW-1185">Reference proteome</keyword>
<dbReference type="Proteomes" id="UP000199470">
    <property type="component" value="Unassembled WGS sequence"/>
</dbReference>
<dbReference type="SUPFAM" id="SSF53474">
    <property type="entry name" value="alpha/beta-Hydrolases"/>
    <property type="match status" value="1"/>
</dbReference>
<name>A0A1I4URB6_9BURK</name>
<dbReference type="RefSeq" id="WP_093391199.1">
    <property type="nucleotide sequence ID" value="NZ_FOTW01000048.1"/>
</dbReference>
<reference evidence="1 2" key="1">
    <citation type="submission" date="2016-10" db="EMBL/GenBank/DDBJ databases">
        <authorList>
            <person name="de Groot N.N."/>
        </authorList>
    </citation>
    <scope>NUCLEOTIDE SEQUENCE [LARGE SCALE GENOMIC DNA]</scope>
    <source>
        <strain evidence="1 2">ATCC 43154</strain>
    </source>
</reference>